<evidence type="ECO:0000256" key="4">
    <source>
        <dbReference type="ARBA" id="ARBA00022801"/>
    </source>
</evidence>
<comment type="caution">
    <text evidence="7">The sequence shown here is derived from an EMBL/GenBank/DDBJ whole genome shotgun (WGS) entry which is preliminary data.</text>
</comment>
<dbReference type="InterPro" id="IPR011335">
    <property type="entry name" value="Restrct_endonuc-II-like"/>
</dbReference>
<name>A0A4R3RF81_9HYPH</name>
<proteinExistence type="inferred from homology"/>
<dbReference type="NCBIfam" id="TIGR00632">
    <property type="entry name" value="vsr"/>
    <property type="match status" value="1"/>
</dbReference>
<dbReference type="Gene3D" id="3.40.960.10">
    <property type="entry name" value="VSR Endonuclease"/>
    <property type="match status" value="1"/>
</dbReference>
<dbReference type="Pfam" id="PF03852">
    <property type="entry name" value="Vsr"/>
    <property type="match status" value="1"/>
</dbReference>
<protein>
    <recommendedName>
        <fullName evidence="6">Very short patch repair endonuclease</fullName>
        <ecNumber evidence="6">3.1.-.-</ecNumber>
    </recommendedName>
</protein>
<dbReference type="AlphaFoldDB" id="A0A4R3RF81"/>
<keyword evidence="1 6" id="KW-0540">Nuclease</keyword>
<comment type="function">
    <text evidence="6">May nick specific sequences that contain T:G mispairs resulting from m5C-deamination.</text>
</comment>
<comment type="similarity">
    <text evidence="6">Belongs to the vsr family.</text>
</comment>
<dbReference type="InterPro" id="IPR004603">
    <property type="entry name" value="DNA_mismatch_endonuc_vsr"/>
</dbReference>
<sequence length="139" mass="16306">MMVDAMRSRTMRAVKSKDTKPELMVRSLIHGLGYRFRLHRRDLPGTPDLAFPSRRLALFVHGCFWHGHDCKRGARMPKANNGYWVAKIDRNRQRDREARLALETMGWESCILWECELRDRENLRAKVIDLMSARPKLTG</sequence>
<keyword evidence="2 6" id="KW-0255">Endonuclease</keyword>
<keyword evidence="3 6" id="KW-0227">DNA damage</keyword>
<accession>A0A4R3RF81</accession>
<evidence type="ECO:0000256" key="5">
    <source>
        <dbReference type="ARBA" id="ARBA00023204"/>
    </source>
</evidence>
<dbReference type="Proteomes" id="UP000295507">
    <property type="component" value="Unassembled WGS sequence"/>
</dbReference>
<reference evidence="7 8" key="1">
    <citation type="submission" date="2019-03" db="EMBL/GenBank/DDBJ databases">
        <title>Genomic Encyclopedia of Type Strains, Phase IV (KMG-V): Genome sequencing to study the core and pangenomes of soil and plant-associated prokaryotes.</title>
        <authorList>
            <person name="Whitman W."/>
        </authorList>
    </citation>
    <scope>NUCLEOTIDE SEQUENCE [LARGE SCALE GENOMIC DNA]</scope>
    <source>
        <strain evidence="7 8">IE4868</strain>
    </source>
</reference>
<evidence type="ECO:0000313" key="8">
    <source>
        <dbReference type="Proteomes" id="UP000295507"/>
    </source>
</evidence>
<keyword evidence="5 6" id="KW-0234">DNA repair</keyword>
<dbReference type="SUPFAM" id="SSF52980">
    <property type="entry name" value="Restriction endonuclease-like"/>
    <property type="match status" value="1"/>
</dbReference>
<organism evidence="7 8">
    <name type="scientific">Rhizobium azibense</name>
    <dbReference type="NCBI Taxonomy" id="1136135"/>
    <lineage>
        <taxon>Bacteria</taxon>
        <taxon>Pseudomonadati</taxon>
        <taxon>Pseudomonadota</taxon>
        <taxon>Alphaproteobacteria</taxon>
        <taxon>Hyphomicrobiales</taxon>
        <taxon>Rhizobiaceae</taxon>
        <taxon>Rhizobium/Agrobacterium group</taxon>
        <taxon>Rhizobium</taxon>
    </lineage>
</organism>
<evidence type="ECO:0000256" key="3">
    <source>
        <dbReference type="ARBA" id="ARBA00022763"/>
    </source>
</evidence>
<evidence type="ECO:0000256" key="2">
    <source>
        <dbReference type="ARBA" id="ARBA00022759"/>
    </source>
</evidence>
<dbReference type="RefSeq" id="WP_245521349.1">
    <property type="nucleotide sequence ID" value="NZ_SMBK01000015.1"/>
</dbReference>
<evidence type="ECO:0000256" key="6">
    <source>
        <dbReference type="PIRNR" id="PIRNR018267"/>
    </source>
</evidence>
<evidence type="ECO:0000313" key="7">
    <source>
        <dbReference type="EMBL" id="TCU33641.1"/>
    </source>
</evidence>
<dbReference type="PIRSF" id="PIRSF018267">
    <property type="entry name" value="VSR_endonuc"/>
    <property type="match status" value="1"/>
</dbReference>
<gene>
    <name evidence="7" type="ORF">EV129_115148</name>
</gene>
<dbReference type="EMBL" id="SMBK01000015">
    <property type="protein sequence ID" value="TCU33641.1"/>
    <property type="molecule type" value="Genomic_DNA"/>
</dbReference>
<dbReference type="EC" id="3.1.-.-" evidence="6"/>
<dbReference type="GO" id="GO:0004519">
    <property type="term" value="F:endonuclease activity"/>
    <property type="evidence" value="ECO:0007669"/>
    <property type="project" value="UniProtKB-KW"/>
</dbReference>
<dbReference type="CDD" id="cd00221">
    <property type="entry name" value="Vsr"/>
    <property type="match status" value="1"/>
</dbReference>
<dbReference type="GO" id="GO:0006298">
    <property type="term" value="P:mismatch repair"/>
    <property type="evidence" value="ECO:0007669"/>
    <property type="project" value="UniProtKB-UniRule"/>
</dbReference>
<dbReference type="GO" id="GO:0016787">
    <property type="term" value="F:hydrolase activity"/>
    <property type="evidence" value="ECO:0007669"/>
    <property type="project" value="UniProtKB-KW"/>
</dbReference>
<evidence type="ECO:0000256" key="1">
    <source>
        <dbReference type="ARBA" id="ARBA00022722"/>
    </source>
</evidence>
<keyword evidence="4 6" id="KW-0378">Hydrolase</keyword>